<dbReference type="PANTHER" id="PTHR38445:SF10">
    <property type="entry name" value="GNTR-FAMILY TRANSCRIPTIONAL REGULATOR"/>
    <property type="match status" value="1"/>
</dbReference>
<protein>
    <submittedName>
        <fullName evidence="5">Transcriptional regulator</fullName>
    </submittedName>
</protein>
<dbReference type="Gene3D" id="3.40.50.2300">
    <property type="match status" value="1"/>
</dbReference>
<keyword evidence="3" id="KW-0804">Transcription</keyword>
<reference evidence="5" key="1">
    <citation type="submission" date="2012-02" db="EMBL/GenBank/DDBJ databases">
        <title>The complete genome of Solitalea canadensis DSM 3403.</title>
        <authorList>
            <consortium name="US DOE Joint Genome Institute (JGI-PGF)"/>
            <person name="Lucas S."/>
            <person name="Copeland A."/>
            <person name="Lapidus A."/>
            <person name="Glavina del Rio T."/>
            <person name="Dalin E."/>
            <person name="Tice H."/>
            <person name="Bruce D."/>
            <person name="Goodwin L."/>
            <person name="Pitluck S."/>
            <person name="Peters L."/>
            <person name="Ovchinnikova G."/>
            <person name="Lu M."/>
            <person name="Kyrpides N."/>
            <person name="Mavromatis K."/>
            <person name="Ivanova N."/>
            <person name="Brettin T."/>
            <person name="Detter J.C."/>
            <person name="Han C."/>
            <person name="Larimer F."/>
            <person name="Land M."/>
            <person name="Hauser L."/>
            <person name="Markowitz V."/>
            <person name="Cheng J.-F."/>
            <person name="Hugenholtz P."/>
            <person name="Woyke T."/>
            <person name="Wu D."/>
            <person name="Spring S."/>
            <person name="Schroeder M."/>
            <person name="Kopitz M."/>
            <person name="Brambilla E."/>
            <person name="Klenk H.-P."/>
            <person name="Eisen J.A."/>
        </authorList>
    </citation>
    <scope>NUCLEOTIDE SEQUENCE</scope>
    <source>
        <strain evidence="5">DSM 3403</strain>
    </source>
</reference>
<dbReference type="STRING" id="929556.Solca_1513"/>
<evidence type="ECO:0000259" key="4">
    <source>
        <dbReference type="PROSITE" id="PS50949"/>
    </source>
</evidence>
<dbReference type="InterPro" id="IPR000524">
    <property type="entry name" value="Tscrpt_reg_HTH_GntR"/>
</dbReference>
<evidence type="ECO:0000313" key="6">
    <source>
        <dbReference type="Proteomes" id="UP000007590"/>
    </source>
</evidence>
<evidence type="ECO:0000256" key="3">
    <source>
        <dbReference type="ARBA" id="ARBA00023163"/>
    </source>
</evidence>
<gene>
    <name evidence="5" type="ordered locus">Solca_1513</name>
</gene>
<proteinExistence type="predicted"/>
<dbReference type="RefSeq" id="WP_014679815.1">
    <property type="nucleotide sequence ID" value="NC_017770.1"/>
</dbReference>
<dbReference type="eggNOG" id="COG1609">
    <property type="taxonomic scope" value="Bacteria"/>
</dbReference>
<dbReference type="SUPFAM" id="SSF53822">
    <property type="entry name" value="Periplasmic binding protein-like I"/>
    <property type="match status" value="1"/>
</dbReference>
<dbReference type="KEGG" id="scn:Solca_1513"/>
<keyword evidence="6" id="KW-1185">Reference proteome</keyword>
<dbReference type="SMART" id="SM00345">
    <property type="entry name" value="HTH_GNTR"/>
    <property type="match status" value="1"/>
</dbReference>
<dbReference type="InterPro" id="IPR036388">
    <property type="entry name" value="WH-like_DNA-bd_sf"/>
</dbReference>
<evidence type="ECO:0000256" key="1">
    <source>
        <dbReference type="ARBA" id="ARBA00023015"/>
    </source>
</evidence>
<dbReference type="SUPFAM" id="SSF46785">
    <property type="entry name" value="Winged helix' DNA-binding domain"/>
    <property type="match status" value="1"/>
</dbReference>
<keyword evidence="2" id="KW-0238">DNA-binding</keyword>
<dbReference type="InterPro" id="IPR046335">
    <property type="entry name" value="LacI/GalR-like_sensor"/>
</dbReference>
<dbReference type="OrthoDB" id="742238at2"/>
<dbReference type="eggNOG" id="COG1167">
    <property type="taxonomic scope" value="Bacteria"/>
</dbReference>
<keyword evidence="1" id="KW-0805">Transcription regulation</keyword>
<evidence type="ECO:0000256" key="2">
    <source>
        <dbReference type="ARBA" id="ARBA00023125"/>
    </source>
</evidence>
<dbReference type="AlphaFoldDB" id="H8KQH2"/>
<dbReference type="Gene3D" id="1.10.10.10">
    <property type="entry name" value="Winged helix-like DNA-binding domain superfamily/Winged helix DNA-binding domain"/>
    <property type="match status" value="1"/>
</dbReference>
<dbReference type="Pfam" id="PF13377">
    <property type="entry name" value="Peripla_BP_3"/>
    <property type="match status" value="1"/>
</dbReference>
<accession>H8KQH2</accession>
<dbReference type="GO" id="GO:0003700">
    <property type="term" value="F:DNA-binding transcription factor activity"/>
    <property type="evidence" value="ECO:0007669"/>
    <property type="project" value="InterPro"/>
</dbReference>
<evidence type="ECO:0000313" key="5">
    <source>
        <dbReference type="EMBL" id="AFD06588.1"/>
    </source>
</evidence>
<dbReference type="InterPro" id="IPR036390">
    <property type="entry name" value="WH_DNA-bd_sf"/>
</dbReference>
<dbReference type="GO" id="GO:0003677">
    <property type="term" value="F:DNA binding"/>
    <property type="evidence" value="ECO:0007669"/>
    <property type="project" value="UniProtKB-KW"/>
</dbReference>
<sequence length="338" mass="38901">MKEVFDKIHALEELSGYSKHERLVQGFINAIDEKLLRQGDLLPSVNIMIKETGFARETIVKGYKELIDRGIVESKNRMGYFVSSENTNQKLTVALILYAFDSVQETFYNAFRAALTTDVHIDIYFHNHNIEIFETLINKVVGRYGMYVVAPMPHSKTSEILKVLPLNKLLMIDRFEQLEGDFSYIVQEFEKSTYQVLTKLNDTIKHFDELVFFSRPDSDAPKEILESFKRYVSDKKIVHSVKTRYVAGSVEKGKVYFSTNDTQTWMLLKDCKERGFILGKDVGVLSQDDDPIKEIICDGITTYSTDFVLMAKKAANFVLSQEKIKEIVPTVLIRRKSL</sequence>
<organism evidence="5 6">
    <name type="scientific">Solitalea canadensis (strain ATCC 29591 / DSM 3403 / JCM 21819 / LMG 8368 / NBRC 15130 / NCIMB 12057 / USAM 9D)</name>
    <name type="common">Flexibacter canadensis</name>
    <dbReference type="NCBI Taxonomy" id="929556"/>
    <lineage>
        <taxon>Bacteria</taxon>
        <taxon>Pseudomonadati</taxon>
        <taxon>Bacteroidota</taxon>
        <taxon>Sphingobacteriia</taxon>
        <taxon>Sphingobacteriales</taxon>
        <taxon>Sphingobacteriaceae</taxon>
        <taxon>Solitalea</taxon>
    </lineage>
</organism>
<dbReference type="CDD" id="cd07377">
    <property type="entry name" value="WHTH_GntR"/>
    <property type="match status" value="1"/>
</dbReference>
<name>H8KQH2_SOLCM</name>
<dbReference type="Proteomes" id="UP000007590">
    <property type="component" value="Chromosome"/>
</dbReference>
<dbReference type="InterPro" id="IPR028082">
    <property type="entry name" value="Peripla_BP_I"/>
</dbReference>
<dbReference type="EMBL" id="CP003349">
    <property type="protein sequence ID" value="AFD06588.1"/>
    <property type="molecule type" value="Genomic_DNA"/>
</dbReference>
<dbReference type="PROSITE" id="PS50949">
    <property type="entry name" value="HTH_GNTR"/>
    <property type="match status" value="1"/>
</dbReference>
<dbReference type="HOGENOM" id="CLU_052647_0_0_10"/>
<feature type="domain" description="HTH gntR-type" evidence="4">
    <location>
        <begin position="17"/>
        <end position="85"/>
    </location>
</feature>
<dbReference type="PANTHER" id="PTHR38445">
    <property type="entry name" value="HTH-TYPE TRANSCRIPTIONAL REPRESSOR YTRA"/>
    <property type="match status" value="1"/>
</dbReference>